<feature type="transmembrane region" description="Helical" evidence="1">
    <location>
        <begin position="602"/>
        <end position="621"/>
    </location>
</feature>
<dbReference type="InterPro" id="IPR026457">
    <property type="entry name" value="CSLREA_Nterm"/>
</dbReference>
<dbReference type="HOGENOM" id="CLU_031523_0_0_6"/>
<keyword evidence="1" id="KW-0812">Transmembrane</keyword>
<dbReference type="Gene3D" id="2.60.40.3440">
    <property type="match status" value="1"/>
</dbReference>
<accession>B0VT73</accession>
<protein>
    <recommendedName>
        <fullName evidence="5">Rhombotarget A</fullName>
    </recommendedName>
</protein>
<organism evidence="3 4">
    <name type="scientific">Acinetobacter baumannii (strain SDF)</name>
    <dbReference type="NCBI Taxonomy" id="509170"/>
    <lineage>
        <taxon>Bacteria</taxon>
        <taxon>Pseudomonadati</taxon>
        <taxon>Pseudomonadota</taxon>
        <taxon>Gammaproteobacteria</taxon>
        <taxon>Moraxellales</taxon>
        <taxon>Moraxellaceae</taxon>
        <taxon>Acinetobacter</taxon>
        <taxon>Acinetobacter calcoaceticus/baumannii complex</taxon>
    </lineage>
</organism>
<reference evidence="3 4" key="1">
    <citation type="journal article" date="2008" name="PLoS ONE">
        <title>Comparative analysis of Acinetobacters: three genomes for three lifestyles.</title>
        <authorList>
            <person name="Vallenet D."/>
            <person name="Nordmann P."/>
            <person name="Barbe V."/>
            <person name="Poirel L."/>
            <person name="Mangenot S."/>
            <person name="Bataille E."/>
            <person name="Dossat C."/>
            <person name="Gas S."/>
            <person name="Kreimeyer A."/>
            <person name="Lenoble P."/>
            <person name="Oztas S."/>
            <person name="Poulain J."/>
            <person name="Segurens B."/>
            <person name="Robert C."/>
            <person name="Abergel C."/>
            <person name="Claverie J.M."/>
            <person name="Raoult D."/>
            <person name="Medigue C."/>
            <person name="Weissenbach J."/>
            <person name="Cruveiller S."/>
        </authorList>
    </citation>
    <scope>NUCLEOTIDE SEQUENCE [LARGE SCALE GENOMIC DNA]</scope>
    <source>
        <strain evidence="3 4">SDF</strain>
    </source>
</reference>
<feature type="chain" id="PRO_5002755647" description="Rhombotarget A" evidence="2">
    <location>
        <begin position="29"/>
        <end position="626"/>
    </location>
</feature>
<gene>
    <name evidence="3" type="ordered locus">ABSDF0897</name>
</gene>
<dbReference type="NCBIfam" id="TIGR04212">
    <property type="entry name" value="GlyGly_RbtA"/>
    <property type="match status" value="1"/>
</dbReference>
<dbReference type="BioCyc" id="ABAU509170:GCL9-717-MONOMER"/>
<keyword evidence="1" id="KW-0472">Membrane</keyword>
<dbReference type="SUPFAM" id="SSF51126">
    <property type="entry name" value="Pectin lyase-like"/>
    <property type="match status" value="1"/>
</dbReference>
<name>B0VT73_ACIBS</name>
<evidence type="ECO:0000313" key="4">
    <source>
        <dbReference type="Proteomes" id="UP000001741"/>
    </source>
</evidence>
<dbReference type="EMBL" id="CU468230">
    <property type="protein sequence ID" value="CAP00260.1"/>
    <property type="molecule type" value="Genomic_DNA"/>
</dbReference>
<dbReference type="AlphaFoldDB" id="B0VT73"/>
<evidence type="ECO:0008006" key="5">
    <source>
        <dbReference type="Google" id="ProtNLM"/>
    </source>
</evidence>
<proteinExistence type="predicted"/>
<dbReference type="InterPro" id="IPR011050">
    <property type="entry name" value="Pectin_lyase_fold/virulence"/>
</dbReference>
<dbReference type="KEGG" id="abm:ABSDF0897"/>
<feature type="signal peptide" evidence="2">
    <location>
        <begin position="1"/>
        <end position="28"/>
    </location>
</feature>
<dbReference type="Pfam" id="PF17963">
    <property type="entry name" value="Big_9"/>
    <property type="match status" value="1"/>
</dbReference>
<dbReference type="InterPro" id="IPR026454">
    <property type="entry name" value="Rhombotarget_A"/>
</dbReference>
<keyword evidence="2" id="KW-0732">Signal</keyword>
<dbReference type="Proteomes" id="UP000001741">
    <property type="component" value="Chromosome"/>
</dbReference>
<evidence type="ECO:0000256" key="2">
    <source>
        <dbReference type="SAM" id="SignalP"/>
    </source>
</evidence>
<keyword evidence="1" id="KW-1133">Transmembrane helix</keyword>
<sequence>MKKIGKEKGMLKRSIAFALLAAAGHAYSADIEVTSLVDEDKDDTVCTLREAVQFLNYRGSSNAADVEKYVNGYHGCGNKDASSNIILQRDKEYTLNSRITITAPLTISTAKNDSTLVDTDQPGSHNATIKMAGTDQLFKIDDESVEKASFSVLLSDLNLQGAGANSKELTGGLILNHEKLTIQNSRLTGGYANQGGVIYNQGFASKSDRTFGFVYIVNSLIQNNKAAQGGVIYSEQPLFLITQSVIRDNEVSNTSGSLFFSQDSFDDESTGEYVVQRAIGLSNSTVFHNKGGFITNVRDGMFVNNITMIKNDKGLFLEAPQGNASISNSILVGNTINCQANSTDKAIIQSNLVTTECNRNASVKVPNILYPANQKLIAGSTDEGVCDVASKDGLLCPFNTPKDSFLGFFKPRLLESYNTLADSLIINKGRLYSDGTSVGLASCETLDQRGKRRTGYDELCDLGAIEYILNSDISSVGQDIRYGQVAKFSILGSLSEADLVTPATCKRFFGERPDGKEWQPGCLKIKQSTDTPVSKGTVTIDQNGNVIYTPNGNWHGADIFSIQVVTSISRFNEGVEFQYITIPTRIVQEPLSGIEDKSVSSGGGGSIGAGFILSLLGLVALRRFKS</sequence>
<dbReference type="NCBIfam" id="TIGR04214">
    <property type="entry name" value="CSLREA_Nterm"/>
    <property type="match status" value="1"/>
</dbReference>
<evidence type="ECO:0000313" key="3">
    <source>
        <dbReference type="EMBL" id="CAP00260.1"/>
    </source>
</evidence>
<evidence type="ECO:0000256" key="1">
    <source>
        <dbReference type="SAM" id="Phobius"/>
    </source>
</evidence>